<dbReference type="RefSeq" id="WP_012500230.1">
    <property type="nucleotide sequence ID" value="NC_011026.1"/>
</dbReference>
<accession>B3QT47</accession>
<dbReference type="EMBL" id="CP001100">
    <property type="protein sequence ID" value="ACF14146.1"/>
    <property type="molecule type" value="Genomic_DNA"/>
</dbReference>
<proteinExistence type="predicted"/>
<keyword evidence="2" id="KW-1185">Reference proteome</keyword>
<evidence type="ECO:0000313" key="2">
    <source>
        <dbReference type="Proteomes" id="UP000001208"/>
    </source>
</evidence>
<dbReference type="Proteomes" id="UP000001208">
    <property type="component" value="Chromosome"/>
</dbReference>
<evidence type="ECO:0000313" key="1">
    <source>
        <dbReference type="EMBL" id="ACF14146.1"/>
    </source>
</evidence>
<sequence>MDKVKKLDLWPENLNITDAVTPVTILKEQANLLGEKTQNVVTAEISTATLPVGYLDERGFFFDEQSQKNLLLTDFYLSAPILKYRYKLLQVIHPLSHYPVIIKFDEEKIPGRNENEFIESLKKIFSSKKTIRIIQSLIASSQ</sequence>
<reference evidence="1 2" key="1">
    <citation type="submission" date="2008-06" db="EMBL/GenBank/DDBJ databases">
        <title>Complete sequence of Chloroherpeton thalassium ATCC 35110.</title>
        <authorList>
            <consortium name="US DOE Joint Genome Institute"/>
            <person name="Lucas S."/>
            <person name="Copeland A."/>
            <person name="Lapidus A."/>
            <person name="Glavina del Rio T."/>
            <person name="Dalin E."/>
            <person name="Tice H."/>
            <person name="Bruce D."/>
            <person name="Goodwin L."/>
            <person name="Pitluck S."/>
            <person name="Schmutz J."/>
            <person name="Larimer F."/>
            <person name="Land M."/>
            <person name="Hauser L."/>
            <person name="Kyrpides N."/>
            <person name="Mikhailova N."/>
            <person name="Liu Z."/>
            <person name="Li T."/>
            <person name="Zhao F."/>
            <person name="Overmann J."/>
            <person name="Bryant D.A."/>
            <person name="Richardson P."/>
        </authorList>
    </citation>
    <scope>NUCLEOTIDE SEQUENCE [LARGE SCALE GENOMIC DNA]</scope>
    <source>
        <strain evidence="2">ATCC 35110 / GB-78</strain>
    </source>
</reference>
<dbReference type="eggNOG" id="ENOG5033CDD">
    <property type="taxonomic scope" value="Bacteria"/>
</dbReference>
<dbReference type="KEGG" id="cts:Ctha_1689"/>
<gene>
    <name evidence="1" type="ordered locus">Ctha_1689</name>
</gene>
<dbReference type="STRING" id="517418.Ctha_1689"/>
<dbReference type="OrthoDB" id="962191at2"/>
<dbReference type="HOGENOM" id="CLU_1812343_0_0_10"/>
<name>B3QT47_CHLT3</name>
<dbReference type="AlphaFoldDB" id="B3QT47"/>
<protein>
    <submittedName>
        <fullName evidence="1">Uncharacterized protein</fullName>
    </submittedName>
</protein>
<organism evidence="1 2">
    <name type="scientific">Chloroherpeton thalassium (strain ATCC 35110 / GB-78)</name>
    <dbReference type="NCBI Taxonomy" id="517418"/>
    <lineage>
        <taxon>Bacteria</taxon>
        <taxon>Pseudomonadati</taxon>
        <taxon>Chlorobiota</taxon>
        <taxon>Chlorobiia</taxon>
        <taxon>Chlorobiales</taxon>
        <taxon>Chloroherpetonaceae</taxon>
        <taxon>Chloroherpeton</taxon>
    </lineage>
</organism>